<evidence type="ECO:0000313" key="3">
    <source>
        <dbReference type="EMBL" id="PRH76807.1"/>
    </source>
</evidence>
<dbReference type="Pfam" id="PF21906">
    <property type="entry name" value="WHD_NrtR"/>
    <property type="match status" value="1"/>
</dbReference>
<gene>
    <name evidence="3" type="ORF">C6N75_23645</name>
</gene>
<dbReference type="OrthoDB" id="9786141at2"/>
<dbReference type="Pfam" id="PF00293">
    <property type="entry name" value="NUDIX"/>
    <property type="match status" value="1"/>
</dbReference>
<dbReference type="InterPro" id="IPR000086">
    <property type="entry name" value="NUDIX_hydrolase_dom"/>
</dbReference>
<dbReference type="GO" id="GO:0016787">
    <property type="term" value="F:hydrolase activity"/>
    <property type="evidence" value="ECO:0007669"/>
    <property type="project" value="UniProtKB-KW"/>
</dbReference>
<dbReference type="EMBL" id="PVLV01000422">
    <property type="protein sequence ID" value="PRH76807.1"/>
    <property type="molecule type" value="Genomic_DNA"/>
</dbReference>
<proteinExistence type="predicted"/>
<dbReference type="CDD" id="cd18873">
    <property type="entry name" value="NUDIX_NadM_like"/>
    <property type="match status" value="1"/>
</dbReference>
<dbReference type="PANTHER" id="PTHR43736:SF4">
    <property type="entry name" value="SLR1690 PROTEIN"/>
    <property type="match status" value="1"/>
</dbReference>
<name>A0A2S9PR42_9ACTN</name>
<dbReference type="AlphaFoldDB" id="A0A2S9PR42"/>
<evidence type="ECO:0000259" key="2">
    <source>
        <dbReference type="PROSITE" id="PS51462"/>
    </source>
</evidence>
<keyword evidence="4" id="KW-1185">Reference proteome</keyword>
<dbReference type="PANTHER" id="PTHR43736">
    <property type="entry name" value="ADP-RIBOSE PYROPHOSPHATASE"/>
    <property type="match status" value="1"/>
</dbReference>
<evidence type="ECO:0000313" key="4">
    <source>
        <dbReference type="Proteomes" id="UP000239322"/>
    </source>
</evidence>
<comment type="caution">
    <text evidence="3">The sequence shown here is derived from an EMBL/GenBank/DDBJ whole genome shotgun (WGS) entry which is preliminary data.</text>
</comment>
<dbReference type="Gene3D" id="1.10.10.10">
    <property type="entry name" value="Winged helix-like DNA-binding domain superfamily/Winged helix DNA-binding domain"/>
    <property type="match status" value="1"/>
</dbReference>
<accession>A0A2S9PR42</accession>
<dbReference type="RefSeq" id="WP_105870925.1">
    <property type="nucleotide sequence ID" value="NZ_PVLV01000422.1"/>
</dbReference>
<dbReference type="SUPFAM" id="SSF46785">
    <property type="entry name" value="Winged helix' DNA-binding domain"/>
    <property type="match status" value="1"/>
</dbReference>
<dbReference type="Proteomes" id="UP000239322">
    <property type="component" value="Unassembled WGS sequence"/>
</dbReference>
<dbReference type="InterPro" id="IPR036388">
    <property type="entry name" value="WH-like_DNA-bd_sf"/>
</dbReference>
<dbReference type="PROSITE" id="PS00893">
    <property type="entry name" value="NUDIX_BOX"/>
    <property type="match status" value="1"/>
</dbReference>
<dbReference type="InterPro" id="IPR015797">
    <property type="entry name" value="NUDIX_hydrolase-like_dom_sf"/>
</dbReference>
<dbReference type="PROSITE" id="PS51462">
    <property type="entry name" value="NUDIX"/>
    <property type="match status" value="1"/>
</dbReference>
<dbReference type="SUPFAM" id="SSF55811">
    <property type="entry name" value="Nudix"/>
    <property type="match status" value="1"/>
</dbReference>
<dbReference type="Gene3D" id="3.90.79.10">
    <property type="entry name" value="Nucleoside Triphosphate Pyrophosphohydrolase"/>
    <property type="match status" value="1"/>
</dbReference>
<keyword evidence="1 3" id="KW-0378">Hydrolase</keyword>
<sequence>MSPYDPSAFPPFAVTVDLVVLTVRRHALCALIVRRGEQPYQGRWALPGGFVREDEDLGAAARRELAEETGLCAHDAGTPPPENGGGAHLEQLATYGDPGRDPRMRVVSVAHLALAPDLPAPRPGGDANSARWSPVGELLDAEAAVAREDESSASLAFDHGRILADGVERARSKIEYSSLATAFCPPEFTVGELRRVYEAVWGVALDPRNFHRKVTGTPGFLVPSGGTTTRQGGRPAQLFRAGGATLLNPPMLRPEA</sequence>
<organism evidence="3 4">
    <name type="scientific">Streptomyces solincola</name>
    <dbReference type="NCBI Taxonomy" id="2100817"/>
    <lineage>
        <taxon>Bacteria</taxon>
        <taxon>Bacillati</taxon>
        <taxon>Actinomycetota</taxon>
        <taxon>Actinomycetes</taxon>
        <taxon>Kitasatosporales</taxon>
        <taxon>Streptomycetaceae</taxon>
        <taxon>Streptomyces</taxon>
    </lineage>
</organism>
<reference evidence="3 4" key="1">
    <citation type="submission" date="2018-03" db="EMBL/GenBank/DDBJ databases">
        <title>Novel Streptomyces sp. from soil.</title>
        <authorList>
            <person name="Tan G.Y.A."/>
            <person name="Lee Z.Y."/>
        </authorList>
    </citation>
    <scope>NUCLEOTIDE SEQUENCE [LARGE SCALE GENOMIC DNA]</scope>
    <source>
        <strain evidence="3 4">ST5x</strain>
    </source>
</reference>
<protein>
    <submittedName>
        <fullName evidence="3">DNA hydrolase</fullName>
    </submittedName>
</protein>
<evidence type="ECO:0000256" key="1">
    <source>
        <dbReference type="ARBA" id="ARBA00022801"/>
    </source>
</evidence>
<dbReference type="InterPro" id="IPR054105">
    <property type="entry name" value="WHD_NrtR"/>
</dbReference>
<feature type="domain" description="Nudix hydrolase" evidence="2">
    <location>
        <begin position="11"/>
        <end position="158"/>
    </location>
</feature>
<dbReference type="InterPro" id="IPR020084">
    <property type="entry name" value="NUDIX_hydrolase_CS"/>
</dbReference>
<dbReference type="InterPro" id="IPR036390">
    <property type="entry name" value="WH_DNA-bd_sf"/>
</dbReference>